<reference evidence="2" key="1">
    <citation type="journal article" date="2014" name="Front. Microbiol.">
        <title>High frequency of phylogenetically diverse reductive dehalogenase-homologous genes in deep subseafloor sedimentary metagenomes.</title>
        <authorList>
            <person name="Kawai M."/>
            <person name="Futagami T."/>
            <person name="Toyoda A."/>
            <person name="Takaki Y."/>
            <person name="Nishi S."/>
            <person name="Hori S."/>
            <person name="Arai W."/>
            <person name="Tsubouchi T."/>
            <person name="Morono Y."/>
            <person name="Uchiyama I."/>
            <person name="Ito T."/>
            <person name="Fujiyama A."/>
            <person name="Inagaki F."/>
            <person name="Takami H."/>
        </authorList>
    </citation>
    <scope>NUCLEOTIDE SEQUENCE</scope>
    <source>
        <strain evidence="2">Expedition CK06-06</strain>
    </source>
</reference>
<evidence type="ECO:0000313" key="2">
    <source>
        <dbReference type="EMBL" id="GAI80265.1"/>
    </source>
</evidence>
<comment type="caution">
    <text evidence="2">The sequence shown here is derived from an EMBL/GenBank/DDBJ whole genome shotgun (WGS) entry which is preliminary data.</text>
</comment>
<gene>
    <name evidence="2" type="ORF">S12H4_16694</name>
</gene>
<feature type="compositionally biased region" description="Basic and acidic residues" evidence="1">
    <location>
        <begin position="1"/>
        <end position="10"/>
    </location>
</feature>
<dbReference type="AlphaFoldDB" id="X1SY43"/>
<accession>X1SY43</accession>
<proteinExistence type="predicted"/>
<protein>
    <submittedName>
        <fullName evidence="2">Uncharacterized protein</fullName>
    </submittedName>
</protein>
<feature type="region of interest" description="Disordered" evidence="1">
    <location>
        <begin position="1"/>
        <end position="24"/>
    </location>
</feature>
<name>X1SY43_9ZZZZ</name>
<organism evidence="2">
    <name type="scientific">marine sediment metagenome</name>
    <dbReference type="NCBI Taxonomy" id="412755"/>
    <lineage>
        <taxon>unclassified sequences</taxon>
        <taxon>metagenomes</taxon>
        <taxon>ecological metagenomes</taxon>
    </lineage>
</organism>
<dbReference type="EMBL" id="BARW01008094">
    <property type="protein sequence ID" value="GAI80265.1"/>
    <property type="molecule type" value="Genomic_DNA"/>
</dbReference>
<sequence>MTCNRFDDKKQKSKPIPFQGEISKELVREAEEEAKKQRSKDS</sequence>
<evidence type="ECO:0000256" key="1">
    <source>
        <dbReference type="SAM" id="MobiDB-lite"/>
    </source>
</evidence>